<dbReference type="AlphaFoldDB" id="A0A0F8YS90"/>
<organism evidence="1">
    <name type="scientific">marine sediment metagenome</name>
    <dbReference type="NCBI Taxonomy" id="412755"/>
    <lineage>
        <taxon>unclassified sequences</taxon>
        <taxon>metagenomes</taxon>
        <taxon>ecological metagenomes</taxon>
    </lineage>
</organism>
<gene>
    <name evidence="1" type="ORF">LCGC14_2784740</name>
</gene>
<comment type="caution">
    <text evidence="1">The sequence shown here is derived from an EMBL/GenBank/DDBJ whole genome shotgun (WGS) entry which is preliminary data.</text>
</comment>
<name>A0A0F8YS90_9ZZZZ</name>
<proteinExistence type="predicted"/>
<dbReference type="EMBL" id="LAZR01051842">
    <property type="protein sequence ID" value="KKK84302.1"/>
    <property type="molecule type" value="Genomic_DNA"/>
</dbReference>
<reference evidence="1" key="1">
    <citation type="journal article" date="2015" name="Nature">
        <title>Complex archaea that bridge the gap between prokaryotes and eukaryotes.</title>
        <authorList>
            <person name="Spang A."/>
            <person name="Saw J.H."/>
            <person name="Jorgensen S.L."/>
            <person name="Zaremba-Niedzwiedzka K."/>
            <person name="Martijn J."/>
            <person name="Lind A.E."/>
            <person name="van Eijk R."/>
            <person name="Schleper C."/>
            <person name="Guy L."/>
            <person name="Ettema T.J."/>
        </authorList>
    </citation>
    <scope>NUCLEOTIDE SEQUENCE</scope>
</reference>
<evidence type="ECO:0008006" key="2">
    <source>
        <dbReference type="Google" id="ProtNLM"/>
    </source>
</evidence>
<accession>A0A0F8YS90</accession>
<evidence type="ECO:0000313" key="1">
    <source>
        <dbReference type="EMBL" id="KKK84302.1"/>
    </source>
</evidence>
<sequence>MQKSRFVQQRMPADCGVAALAMFLGRSYEDIARHCSGAELVQYGLAWSRERHICGLFKVKVEVVDSSLVDWRRAAVLTVPSLNDDKGQTHAVYWDGRRAWDPQHGREGYAAYTNQRAKEFTITAVRRVK</sequence>
<protein>
    <recommendedName>
        <fullName evidence="2">Peptidase C39 domain-containing protein</fullName>
    </recommendedName>
</protein>